<evidence type="ECO:0000313" key="4">
    <source>
        <dbReference type="Proteomes" id="UP000325577"/>
    </source>
</evidence>
<dbReference type="PANTHER" id="PTHR33701">
    <property type="entry name" value="TRANSMEMBRANE PROTEIN"/>
    <property type="match status" value="1"/>
</dbReference>
<evidence type="ECO:0000256" key="2">
    <source>
        <dbReference type="SAM" id="MobiDB-lite"/>
    </source>
</evidence>
<feature type="region of interest" description="Disordered" evidence="2">
    <location>
        <begin position="149"/>
        <end position="193"/>
    </location>
</feature>
<reference evidence="3 4" key="1">
    <citation type="submission" date="2019-09" db="EMBL/GenBank/DDBJ databases">
        <title>A chromosome-level genome assembly of the Chinese tupelo Nyssa sinensis.</title>
        <authorList>
            <person name="Yang X."/>
            <person name="Kang M."/>
            <person name="Yang Y."/>
            <person name="Xiong H."/>
            <person name="Wang M."/>
            <person name="Zhang Z."/>
            <person name="Wang Z."/>
            <person name="Wu H."/>
            <person name="Ma T."/>
            <person name="Liu J."/>
            <person name="Xi Z."/>
        </authorList>
    </citation>
    <scope>NUCLEOTIDE SEQUENCE [LARGE SCALE GENOMIC DNA]</scope>
    <source>
        <strain evidence="3">J267</strain>
        <tissue evidence="3">Leaf</tissue>
    </source>
</reference>
<accession>A0A5J5AZV3</accession>
<proteinExistence type="predicted"/>
<feature type="region of interest" description="Disordered" evidence="2">
    <location>
        <begin position="313"/>
        <end position="362"/>
    </location>
</feature>
<feature type="coiled-coil region" evidence="1">
    <location>
        <begin position="43"/>
        <end position="77"/>
    </location>
</feature>
<dbReference type="EMBL" id="CM018041">
    <property type="protein sequence ID" value="KAA8534521.1"/>
    <property type="molecule type" value="Genomic_DNA"/>
</dbReference>
<feature type="compositionally biased region" description="Polar residues" evidence="2">
    <location>
        <begin position="348"/>
        <end position="361"/>
    </location>
</feature>
<dbReference type="OrthoDB" id="1939754at2759"/>
<feature type="region of interest" description="Disordered" evidence="2">
    <location>
        <begin position="451"/>
        <end position="485"/>
    </location>
</feature>
<feature type="compositionally biased region" description="Low complexity" evidence="2">
    <location>
        <begin position="465"/>
        <end position="479"/>
    </location>
</feature>
<keyword evidence="4" id="KW-1185">Reference proteome</keyword>
<feature type="region of interest" description="Disordered" evidence="2">
    <location>
        <begin position="1"/>
        <end position="27"/>
    </location>
</feature>
<evidence type="ECO:0000256" key="1">
    <source>
        <dbReference type="SAM" id="Coils"/>
    </source>
</evidence>
<dbReference type="AlphaFoldDB" id="A0A5J5AZV3"/>
<dbReference type="Proteomes" id="UP000325577">
    <property type="component" value="Linkage Group LG18"/>
</dbReference>
<protein>
    <submittedName>
        <fullName evidence="3">Uncharacterized protein</fullName>
    </submittedName>
</protein>
<keyword evidence="1" id="KW-0175">Coiled coil</keyword>
<gene>
    <name evidence="3" type="ORF">F0562_032038</name>
</gene>
<evidence type="ECO:0000313" key="3">
    <source>
        <dbReference type="EMBL" id="KAA8534521.1"/>
    </source>
</evidence>
<name>A0A5J5AZV3_9ASTE</name>
<sequence length="817" mass="90071">MMQNSPNQQDQGQDQRKNGSMEGSPTMTIEFLRARLLSERSVSRTARQRADELAKRVLELEEQLKQVSLQRKKAEKATVDVLAILESHGISEFSEEFDSSSEQEVTHFESKVGNNSVKEEESLVSLKGRRNYMDSGSEFESSTLHGRSLSWKNGKGSPHSPHCREKKYMNSSTRRRSSFASIGSDSPKQRIGKSCRKIGRRETRSAVEGLQIDTSMVTQDNGDATCSEGFPNFCDIGSEVLRVGSENQAENLLLEGPGLEGLENQRDVTNAGLYLNGHESDKDMESALEHQAQLIGQYEAEEKAQREWEEKFIENNSSTPDSCEPGNHSDVTEERDEIKAPAPLSPAGTISSQGQEANSKTGDVCFTKESSKSHSNGFQPPPCVDVGCLHDKKCSSHSSGFQPLPHVDTGSLQDKKSSGMLASESTASDFAFPIVKGKQILGYSESCSPPSHSFHHHLHSQGNQAAHGISSSSHAGSSSLNGEEKQKELMLMPHDTSDKLGLVLEALQKAKLSLNHQLNPALQKAKLTLNHQLNQLPLIEGGSIGKAIEPSVPPMRTGDRVEVPVGYAGLFRVPTDFQFEETTRTNYLGSGSGLSLTGYHPDTAFALTAGDRFITRPFMESKPVVSTDNHQFLNIPSSQYMESRSRVSTFKPFFEPRLDAVVPSSSGYDSLDPNLDTSVLSSRRFSNTTYPFYPDLMPRMPSSGGISRPSGGTGMPPVDRFSFYGDHNKPNMETGIRPLNRFSFYDDHNMNLETVMPLTSHFSFYDGQNKLNLETGIPLANRSSFAADHDKPNLGSGIPLANHFPFYDDHIKPNMYR</sequence>
<dbReference type="PANTHER" id="PTHR33701:SF3">
    <property type="entry name" value="TRANSCRIPTIONAL REGULATOR ATRX"/>
    <property type="match status" value="1"/>
</dbReference>
<feature type="compositionally biased region" description="Basic and acidic residues" evidence="2">
    <location>
        <begin position="330"/>
        <end position="339"/>
    </location>
</feature>
<organism evidence="3 4">
    <name type="scientific">Nyssa sinensis</name>
    <dbReference type="NCBI Taxonomy" id="561372"/>
    <lineage>
        <taxon>Eukaryota</taxon>
        <taxon>Viridiplantae</taxon>
        <taxon>Streptophyta</taxon>
        <taxon>Embryophyta</taxon>
        <taxon>Tracheophyta</taxon>
        <taxon>Spermatophyta</taxon>
        <taxon>Magnoliopsida</taxon>
        <taxon>eudicotyledons</taxon>
        <taxon>Gunneridae</taxon>
        <taxon>Pentapetalae</taxon>
        <taxon>asterids</taxon>
        <taxon>Cornales</taxon>
        <taxon>Nyssaceae</taxon>
        <taxon>Nyssa</taxon>
    </lineage>
</organism>
<feature type="compositionally biased region" description="Polar residues" evidence="2">
    <location>
        <begin position="1"/>
        <end position="12"/>
    </location>
</feature>